<feature type="domain" description="2Fe-2S ferredoxin-type" evidence="8">
    <location>
        <begin position="230"/>
        <end position="316"/>
    </location>
</feature>
<evidence type="ECO:0000313" key="10">
    <source>
        <dbReference type="EMBL" id="ART72509.1"/>
    </source>
</evidence>
<keyword evidence="4" id="KW-0479">Metal-binding</keyword>
<dbReference type="GO" id="GO:0051537">
    <property type="term" value="F:2 iron, 2 sulfur cluster binding"/>
    <property type="evidence" value="ECO:0007669"/>
    <property type="project" value="UniProtKB-KW"/>
</dbReference>
<dbReference type="Pfam" id="PF00111">
    <property type="entry name" value="Fer2"/>
    <property type="match status" value="1"/>
</dbReference>
<evidence type="ECO:0000313" key="11">
    <source>
        <dbReference type="Proteomes" id="UP000195331"/>
    </source>
</evidence>
<keyword evidence="7" id="KW-0411">Iron-sulfur</keyword>
<dbReference type="PROSITE" id="PS00197">
    <property type="entry name" value="2FE2S_FER_1"/>
    <property type="match status" value="1"/>
</dbReference>
<organism evidence="10 11">
    <name type="scientific">Mycobacterium dioxanotrophicus</name>
    <dbReference type="NCBI Taxonomy" id="482462"/>
    <lineage>
        <taxon>Bacteria</taxon>
        <taxon>Bacillati</taxon>
        <taxon>Actinomycetota</taxon>
        <taxon>Actinomycetes</taxon>
        <taxon>Mycobacteriales</taxon>
        <taxon>Mycobacteriaceae</taxon>
        <taxon>Mycobacterium</taxon>
    </lineage>
</organism>
<dbReference type="PRINTS" id="PR00409">
    <property type="entry name" value="PHDIOXRDTASE"/>
</dbReference>
<dbReference type="InterPro" id="IPR017938">
    <property type="entry name" value="Riboflavin_synthase-like_b-brl"/>
</dbReference>
<comment type="cofactor">
    <cofactor evidence="1">
        <name>FAD</name>
        <dbReference type="ChEBI" id="CHEBI:57692"/>
    </cofactor>
</comment>
<feature type="domain" description="FAD-binding FR-type" evidence="9">
    <location>
        <begin position="1"/>
        <end position="100"/>
    </location>
</feature>
<dbReference type="InterPro" id="IPR039261">
    <property type="entry name" value="FNR_nucleotide-bd"/>
</dbReference>
<evidence type="ECO:0000256" key="3">
    <source>
        <dbReference type="ARBA" id="ARBA00022714"/>
    </source>
</evidence>
<accession>A0A1Y0CB91</accession>
<name>A0A1Y0CB91_9MYCO</name>
<keyword evidence="11" id="KW-1185">Reference proteome</keyword>
<reference evidence="10 11" key="1">
    <citation type="submission" date="2017-04" db="EMBL/GenBank/DDBJ databases">
        <title>Whole Genome Sequence of 1,4-Dioxane Degrading Bacterium Mycobacterium dioxanotrophicus PH-06.</title>
        <authorList>
            <person name="He Y."/>
        </authorList>
    </citation>
    <scope>NUCLEOTIDE SEQUENCE [LARGE SCALE GENOMIC DNA]</scope>
    <source>
        <strain evidence="10 11">PH-06</strain>
    </source>
</reference>
<dbReference type="PROSITE" id="PS51085">
    <property type="entry name" value="2FE2S_FER_2"/>
    <property type="match status" value="1"/>
</dbReference>
<keyword evidence="2" id="KW-0285">Flavoprotein</keyword>
<dbReference type="CDD" id="cd00207">
    <property type="entry name" value="fer2"/>
    <property type="match status" value="1"/>
</dbReference>
<dbReference type="EMBL" id="CP020809">
    <property type="protein sequence ID" value="ART72509.1"/>
    <property type="molecule type" value="Genomic_DNA"/>
</dbReference>
<gene>
    <name evidence="10" type="ORF">BTO20_31665</name>
</gene>
<evidence type="ECO:0000256" key="5">
    <source>
        <dbReference type="ARBA" id="ARBA00023002"/>
    </source>
</evidence>
<dbReference type="PROSITE" id="PS51384">
    <property type="entry name" value="FAD_FR"/>
    <property type="match status" value="1"/>
</dbReference>
<protein>
    <submittedName>
        <fullName evidence="10">Oxidoreductase</fullName>
    </submittedName>
</protein>
<sequence length="316" mass="34493">MRLRLNAVRYEAERTVSLELSDPTGQELPEWTPGAHLEIRLPSGLLRHYSLCGDPADRYSYRVAVLRVVEGRGGSIEIHDRLRVGTLVEVSEPRNHFSLTDAANYLFVAGGIGITPILTMAEHVAIRRSANWRLLYAGRSRADMAFLDRARSLPNHGLVKLVAGDEDGRADLAEALASLPPETHIYGCGPPTMLEQLTELCGSHRGLVLHTERFSAGAVAPRPSEDNDGFEIELVRTGAVLQVPSHKSVLEVVREVIPGVDSSCESGFCGTCETKMLGGRADHRDSLLTEGERIAHTSMMICVSRAAAGERIQLDL</sequence>
<dbReference type="SUPFAM" id="SSF54292">
    <property type="entry name" value="2Fe-2S ferredoxin-like"/>
    <property type="match status" value="1"/>
</dbReference>
<evidence type="ECO:0000256" key="1">
    <source>
        <dbReference type="ARBA" id="ARBA00001974"/>
    </source>
</evidence>
<dbReference type="InterPro" id="IPR006058">
    <property type="entry name" value="2Fe2S_fd_BS"/>
</dbReference>
<dbReference type="InterPro" id="IPR012675">
    <property type="entry name" value="Beta-grasp_dom_sf"/>
</dbReference>
<dbReference type="SUPFAM" id="SSF63380">
    <property type="entry name" value="Riboflavin synthase domain-like"/>
    <property type="match status" value="1"/>
</dbReference>
<dbReference type="GO" id="GO:0016491">
    <property type="term" value="F:oxidoreductase activity"/>
    <property type="evidence" value="ECO:0007669"/>
    <property type="project" value="UniProtKB-KW"/>
</dbReference>
<evidence type="ECO:0000256" key="2">
    <source>
        <dbReference type="ARBA" id="ARBA00022630"/>
    </source>
</evidence>
<proteinExistence type="predicted"/>
<evidence type="ECO:0000256" key="4">
    <source>
        <dbReference type="ARBA" id="ARBA00022723"/>
    </source>
</evidence>
<evidence type="ECO:0000256" key="7">
    <source>
        <dbReference type="ARBA" id="ARBA00023014"/>
    </source>
</evidence>
<keyword evidence="5" id="KW-0560">Oxidoreductase</keyword>
<evidence type="ECO:0000259" key="8">
    <source>
        <dbReference type="PROSITE" id="PS51085"/>
    </source>
</evidence>
<evidence type="ECO:0000259" key="9">
    <source>
        <dbReference type="PROSITE" id="PS51384"/>
    </source>
</evidence>
<dbReference type="InterPro" id="IPR017927">
    <property type="entry name" value="FAD-bd_FR_type"/>
</dbReference>
<dbReference type="Gene3D" id="3.10.20.30">
    <property type="match status" value="1"/>
</dbReference>
<dbReference type="InterPro" id="IPR050415">
    <property type="entry name" value="MRET"/>
</dbReference>
<dbReference type="Proteomes" id="UP000195331">
    <property type="component" value="Chromosome"/>
</dbReference>
<dbReference type="CDD" id="cd06185">
    <property type="entry name" value="PDR_like"/>
    <property type="match status" value="1"/>
</dbReference>
<dbReference type="Gene3D" id="2.40.30.10">
    <property type="entry name" value="Translation factors"/>
    <property type="match status" value="1"/>
</dbReference>
<dbReference type="InterPro" id="IPR001041">
    <property type="entry name" value="2Fe-2S_ferredoxin-type"/>
</dbReference>
<dbReference type="PANTHER" id="PTHR47354:SF1">
    <property type="entry name" value="CARNITINE MONOOXYGENASE REDUCTASE SUBUNIT"/>
    <property type="match status" value="1"/>
</dbReference>
<evidence type="ECO:0000256" key="6">
    <source>
        <dbReference type="ARBA" id="ARBA00023004"/>
    </source>
</evidence>
<keyword evidence="3" id="KW-0001">2Fe-2S</keyword>
<dbReference type="AlphaFoldDB" id="A0A1Y0CB91"/>
<dbReference type="Pfam" id="PF00175">
    <property type="entry name" value="NAD_binding_1"/>
    <property type="match status" value="1"/>
</dbReference>
<dbReference type="PANTHER" id="PTHR47354">
    <property type="entry name" value="NADH OXIDOREDUCTASE HCR"/>
    <property type="match status" value="1"/>
</dbReference>
<dbReference type="OrthoDB" id="502624at2"/>
<dbReference type="RefSeq" id="WP_087079846.1">
    <property type="nucleotide sequence ID" value="NZ_CP020809.1"/>
</dbReference>
<dbReference type="SUPFAM" id="SSF52343">
    <property type="entry name" value="Ferredoxin reductase-like, C-terminal NADP-linked domain"/>
    <property type="match status" value="1"/>
</dbReference>
<dbReference type="InterPro" id="IPR001433">
    <property type="entry name" value="OxRdtase_FAD/NAD-bd"/>
</dbReference>
<dbReference type="KEGG" id="mdx:BTO20_31665"/>
<dbReference type="InterPro" id="IPR036010">
    <property type="entry name" value="2Fe-2S_ferredoxin-like_sf"/>
</dbReference>
<dbReference type="GO" id="GO:0046872">
    <property type="term" value="F:metal ion binding"/>
    <property type="evidence" value="ECO:0007669"/>
    <property type="project" value="UniProtKB-KW"/>
</dbReference>
<keyword evidence="6" id="KW-0408">Iron</keyword>
<dbReference type="Gene3D" id="3.40.50.80">
    <property type="entry name" value="Nucleotide-binding domain of ferredoxin-NADP reductase (FNR) module"/>
    <property type="match status" value="1"/>
</dbReference>